<accession>A0A1S3L977</accession>
<dbReference type="PANTHER" id="PTHR32083:SF0">
    <property type="entry name" value="CILIA AND FLAGELLA-ASSOCIATED PROTEIN 58"/>
    <property type="match status" value="1"/>
</dbReference>
<dbReference type="PANTHER" id="PTHR32083">
    <property type="entry name" value="CILIA AND FLAGELLA-ASSOCIATED PROTEIN 58-RELATED"/>
    <property type="match status" value="1"/>
</dbReference>
<dbReference type="Proteomes" id="UP001652741">
    <property type="component" value="Chromosome ssa12"/>
</dbReference>
<dbReference type="RefSeq" id="XP_013987034.1">
    <property type="nucleotide sequence ID" value="XM_014131559.2"/>
</dbReference>
<evidence type="ECO:0000313" key="4">
    <source>
        <dbReference type="Proteomes" id="UP001652741"/>
    </source>
</evidence>
<feature type="coiled-coil region" evidence="2">
    <location>
        <begin position="776"/>
        <end position="831"/>
    </location>
</feature>
<reference evidence="5" key="1">
    <citation type="submission" date="2025-08" db="UniProtKB">
        <authorList>
            <consortium name="RefSeq"/>
        </authorList>
    </citation>
    <scope>IDENTIFICATION</scope>
</reference>
<evidence type="ECO:0000259" key="3">
    <source>
        <dbReference type="Pfam" id="PF21771"/>
    </source>
</evidence>
<dbReference type="KEGG" id="sasa:106565004"/>
<evidence type="ECO:0000256" key="2">
    <source>
        <dbReference type="SAM" id="Coils"/>
    </source>
</evidence>
<dbReference type="GeneID" id="106565004"/>
<evidence type="ECO:0000313" key="5">
    <source>
        <dbReference type="RefSeq" id="XP_013987034.1"/>
    </source>
</evidence>
<sequence>MEDKGQKPEADENSFESLEKEFQEVLDELVGDKSLDKFRVEYEKLTNALKKSHESEKRLMTKCRELNAEIVSNSVKVATALKLSQEDQTTITSLKKEIEKAWKMVDAAHDKELRAKETIQTLKHEISNLTKLVEQGAGLSVGQEHGVNDLLKIKEELTKERDELLTEVVTLRNNLTKATASQQEMEVQKEKAMETISQLQQDIQVRQNECSRETRRKEKLEKEVKQLHTDLDTKQSDIKVLNLQSQRSKEEQQRLEQQLREQKILNERSTKELEQLQVRNTKLQQENEQNALSLEQLSLDTQQRASDLKMKEEEVNQMRQEIAKLTKMREATQRKFRQTEDQKLEVEQQRDMLKNQIAGLEREMESSKKQMEIDKKGIDELVRERDILNKNMIKAANATEKQLNVVKLHEQSKKNLDQEVMNYRDEAQKQRKIIYQLEKERDRYINEASDLTHKVLQHMEDIKMREMQIFEYKKKIAEAETKLKQQQNLYEAVRADRNLYSKNLIEAQDEITEMKRKLKIMNHQIDQLREEINSKESALVKEHLEFQRVEKEKEALKAELQKMKQQAQETKQFIDNQEAEERKLLKIISDADAERLRQKKELDQVISERDILGTQLVRRNDELALLYEKIKIQQSMLNKGEIQYNQRVEDIRLLKMEIKKLRREKGILAKTVANVEDLRREVYHMQRELLKERTRCRALEEELENPMNVHRWRRLEASDPSTYELIQKIHSLQRRLITKSEEVVEKELLLQEKEKLYVELKHILSRQPGPEAAEQLQIYQQTLRQKTKQLKALSSELNMYESQTQEYKYEIERLAHELQNIKKKYLTQKRKEQQCREKERSLAQVGQSVILPQRNDGPCFTGGGFSLKQPGKITT</sequence>
<dbReference type="OrthoDB" id="264785at2759"/>
<evidence type="ECO:0000256" key="1">
    <source>
        <dbReference type="ARBA" id="ARBA00023054"/>
    </source>
</evidence>
<keyword evidence="5" id="KW-0969">Cilium</keyword>
<dbReference type="Pfam" id="PF21771">
    <property type="entry name" value="CFAP58_CC"/>
    <property type="match status" value="1"/>
</dbReference>
<protein>
    <submittedName>
        <fullName evidence="5">Cilia- and flagella-associated protein 58</fullName>
    </submittedName>
</protein>
<feature type="coiled-coil region" evidence="2">
    <location>
        <begin position="147"/>
        <end position="594"/>
    </location>
</feature>
<dbReference type="InterPro" id="IPR049270">
    <property type="entry name" value="CFAP58_CC"/>
</dbReference>
<keyword evidence="1 2" id="KW-0175">Coiled coil</keyword>
<dbReference type="PaxDb" id="8030-ENSSSAP00000049770"/>
<keyword evidence="5" id="KW-0282">Flagellum</keyword>
<dbReference type="CTD" id="159686"/>
<gene>
    <name evidence="5" type="primary">cfap58</name>
</gene>
<dbReference type="Bgee" id="ENSSSAG00000049059">
    <property type="expression patterns" value="Expressed in testis and 6 other cell types or tissues"/>
</dbReference>
<dbReference type="STRING" id="8030.ENSSSAP00000049770"/>
<feature type="domain" description="Cilia- and flagella-associated protein 58 central coiled coil" evidence="3">
    <location>
        <begin position="365"/>
        <end position="670"/>
    </location>
</feature>
<keyword evidence="4" id="KW-1185">Reference proteome</keyword>
<name>A0A1S3L977_SALSA</name>
<proteinExistence type="predicted"/>
<dbReference type="AlphaFoldDB" id="A0A1S3L977"/>
<dbReference type="GO" id="GO:0005856">
    <property type="term" value="C:cytoskeleton"/>
    <property type="evidence" value="ECO:0007669"/>
    <property type="project" value="TreeGrafter"/>
</dbReference>
<keyword evidence="5" id="KW-0966">Cell projection</keyword>
<organism evidence="4 5">
    <name type="scientific">Salmo salar</name>
    <name type="common">Atlantic salmon</name>
    <dbReference type="NCBI Taxonomy" id="8030"/>
    <lineage>
        <taxon>Eukaryota</taxon>
        <taxon>Metazoa</taxon>
        <taxon>Chordata</taxon>
        <taxon>Craniata</taxon>
        <taxon>Vertebrata</taxon>
        <taxon>Euteleostomi</taxon>
        <taxon>Actinopterygii</taxon>
        <taxon>Neopterygii</taxon>
        <taxon>Teleostei</taxon>
        <taxon>Protacanthopterygii</taxon>
        <taxon>Salmoniformes</taxon>
        <taxon>Salmonidae</taxon>
        <taxon>Salmoninae</taxon>
        <taxon>Salmo</taxon>
    </lineage>
</organism>